<evidence type="ECO:0000313" key="3">
    <source>
        <dbReference type="EMBL" id="MBB4667472.1"/>
    </source>
</evidence>
<feature type="transmembrane region" description="Helical" evidence="2">
    <location>
        <begin position="320"/>
        <end position="344"/>
    </location>
</feature>
<reference evidence="3 4" key="1">
    <citation type="submission" date="2020-08" db="EMBL/GenBank/DDBJ databases">
        <title>Sequencing the genomes of 1000 actinobacteria strains.</title>
        <authorList>
            <person name="Klenk H.-P."/>
        </authorList>
    </citation>
    <scope>NUCLEOTIDE SEQUENCE [LARGE SCALE GENOMIC DNA]</scope>
    <source>
        <strain evidence="3 4">DSM 24947</strain>
    </source>
</reference>
<keyword evidence="4" id="KW-1185">Reference proteome</keyword>
<evidence type="ECO:0000313" key="4">
    <source>
        <dbReference type="Proteomes" id="UP000573729"/>
    </source>
</evidence>
<comment type="caution">
    <text evidence="3">The sequence shown here is derived from an EMBL/GenBank/DDBJ whole genome shotgun (WGS) entry which is preliminary data.</text>
</comment>
<organism evidence="3 4">
    <name type="scientific">Microbacterium marinum</name>
    <dbReference type="NCBI Taxonomy" id="421115"/>
    <lineage>
        <taxon>Bacteria</taxon>
        <taxon>Bacillati</taxon>
        <taxon>Actinomycetota</taxon>
        <taxon>Actinomycetes</taxon>
        <taxon>Micrococcales</taxon>
        <taxon>Microbacteriaceae</taxon>
        <taxon>Microbacterium</taxon>
    </lineage>
</organism>
<dbReference type="EMBL" id="JACHMD010000001">
    <property type="protein sequence ID" value="MBB4667472.1"/>
    <property type="molecule type" value="Genomic_DNA"/>
</dbReference>
<feature type="compositionally biased region" description="Acidic residues" evidence="1">
    <location>
        <begin position="112"/>
        <end position="178"/>
    </location>
</feature>
<protein>
    <submittedName>
        <fullName evidence="3">Uncharacterized protein</fullName>
    </submittedName>
</protein>
<evidence type="ECO:0000256" key="2">
    <source>
        <dbReference type="SAM" id="Phobius"/>
    </source>
</evidence>
<dbReference type="Proteomes" id="UP000573729">
    <property type="component" value="Unassembled WGS sequence"/>
</dbReference>
<dbReference type="RefSeq" id="WP_184217968.1">
    <property type="nucleotide sequence ID" value="NZ_JACHMD010000001.1"/>
</dbReference>
<feature type="region of interest" description="Disordered" evidence="1">
    <location>
        <begin position="1"/>
        <end position="198"/>
    </location>
</feature>
<keyword evidence="2" id="KW-0472">Membrane</keyword>
<feature type="compositionally biased region" description="Low complexity" evidence="1">
    <location>
        <begin position="36"/>
        <end position="45"/>
    </location>
</feature>
<keyword evidence="2" id="KW-0812">Transmembrane</keyword>
<sequence length="348" mass="35444">MSTPDQPSPPLTRRQLRELRNTASTPIITQEEADEAAAAAATAETQTDDVAVEEAPESTSSVAVDTESEPAVDEVVASDADGDARPISRKQARAQAKLRTAAIELVPHDESDRDQDDVAAVEAEPVVEPEAEVDDESQPEPVADVEPEAEAADDAADDDAADEDPAVAEEPKTDDEAESTEKAPVVAPGLGAQLLSGEPGDVELPASFDHLLARGGGGGSSSAPNALILSQTPETGSLSVPIIGTGELLITGSYSLPQNYGSTGAVPGSQDGKDLDAALIDGELPPASSPTPIAASSAISTIKSADEIIRPPAPEKGSRLMMTLAITAGALALALATVLILAVVNGVF</sequence>
<feature type="compositionally biased region" description="Acidic residues" evidence="1">
    <location>
        <begin position="46"/>
        <end position="56"/>
    </location>
</feature>
<proteinExistence type="predicted"/>
<keyword evidence="2" id="KW-1133">Transmembrane helix</keyword>
<evidence type="ECO:0000256" key="1">
    <source>
        <dbReference type="SAM" id="MobiDB-lite"/>
    </source>
</evidence>
<gene>
    <name evidence="3" type="ORF">BKA24_002181</name>
</gene>
<accession>A0A7W7BRF8</accession>
<feature type="compositionally biased region" description="Pro residues" evidence="1">
    <location>
        <begin position="1"/>
        <end position="10"/>
    </location>
</feature>
<dbReference type="AlphaFoldDB" id="A0A7W7BRF8"/>
<name>A0A7W7BRF8_9MICO</name>